<evidence type="ECO:0000256" key="1">
    <source>
        <dbReference type="ARBA" id="ARBA00001362"/>
    </source>
</evidence>
<keyword evidence="6 9" id="KW-0224">Dipeptidase</keyword>
<dbReference type="GO" id="GO:0006508">
    <property type="term" value="P:proteolysis"/>
    <property type="evidence" value="ECO:0007669"/>
    <property type="project" value="UniProtKB-KW"/>
</dbReference>
<keyword evidence="3 9" id="KW-0479">Metal-binding</keyword>
<evidence type="ECO:0000256" key="4">
    <source>
        <dbReference type="ARBA" id="ARBA00022801"/>
    </source>
</evidence>
<gene>
    <name evidence="11" type="primary">vanX</name>
    <name evidence="11" type="ORF">GKIL_1509</name>
</gene>
<dbReference type="KEGG" id="glj:GKIL_1509"/>
<dbReference type="GO" id="GO:0160237">
    <property type="term" value="F:D-Ala-D-Ala dipeptidase activity"/>
    <property type="evidence" value="ECO:0007669"/>
    <property type="project" value="UniProtKB-EC"/>
</dbReference>
<evidence type="ECO:0000256" key="6">
    <source>
        <dbReference type="ARBA" id="ARBA00022997"/>
    </source>
</evidence>
<dbReference type="GO" id="GO:0008270">
    <property type="term" value="F:zinc ion binding"/>
    <property type="evidence" value="ECO:0007669"/>
    <property type="project" value="UniProtKB-UniRule"/>
</dbReference>
<keyword evidence="7 9" id="KW-0482">Metalloprotease</keyword>
<keyword evidence="5 9" id="KW-0862">Zinc</keyword>
<dbReference type="HAMAP" id="MF_01924">
    <property type="entry name" value="A_A_dipeptidase"/>
    <property type="match status" value="1"/>
</dbReference>
<accession>U5QJA4</accession>
<dbReference type="EC" id="3.4.13.22" evidence="9 10"/>
<evidence type="ECO:0000256" key="5">
    <source>
        <dbReference type="ARBA" id="ARBA00022833"/>
    </source>
</evidence>
<dbReference type="PANTHER" id="PTHR43126:SF2">
    <property type="entry name" value="D-ALANYL-D-ALANINE DIPEPTIDASE"/>
    <property type="match status" value="1"/>
</dbReference>
<protein>
    <recommendedName>
        <fullName evidence="9 10">D-alanyl-D-alanine dipeptidase</fullName>
        <shortName evidence="9 10">D-Ala-D-Ala dipeptidase</shortName>
        <ecNumber evidence="9 10">3.4.13.22</ecNumber>
    </recommendedName>
</protein>
<dbReference type="Gene3D" id="3.30.1380.10">
    <property type="match status" value="1"/>
</dbReference>
<evidence type="ECO:0000256" key="10">
    <source>
        <dbReference type="PIRNR" id="PIRNR026671"/>
    </source>
</evidence>
<reference evidence="11 12" key="1">
    <citation type="journal article" date="2013" name="PLoS ONE">
        <title>Cultivation and Complete Genome Sequencing of Gloeobacter kilaueensis sp. nov., from a Lava Cave in Kilauea Caldera, Hawai'i.</title>
        <authorList>
            <person name="Saw J.H."/>
            <person name="Schatz M."/>
            <person name="Brown M.V."/>
            <person name="Kunkel D.D."/>
            <person name="Foster J.S."/>
            <person name="Shick H."/>
            <person name="Christensen S."/>
            <person name="Hou S."/>
            <person name="Wan X."/>
            <person name="Donachie S.P."/>
        </authorList>
    </citation>
    <scope>NUCLEOTIDE SEQUENCE [LARGE SCALE GENOMIC DNA]</scope>
    <source>
        <strain evidence="12">JS</strain>
    </source>
</reference>
<keyword evidence="2 9" id="KW-0645">Protease</keyword>
<comment type="catalytic activity">
    <reaction evidence="1 9 10">
        <text>D-alanyl-D-alanine + H2O = 2 D-alanine</text>
        <dbReference type="Rhea" id="RHEA:20661"/>
        <dbReference type="ChEBI" id="CHEBI:15377"/>
        <dbReference type="ChEBI" id="CHEBI:57416"/>
        <dbReference type="ChEBI" id="CHEBI:57822"/>
        <dbReference type="EC" id="3.4.13.22"/>
    </reaction>
</comment>
<name>U5QJA4_GLOK1</name>
<evidence type="ECO:0000313" key="11">
    <source>
        <dbReference type="EMBL" id="AGY57755.1"/>
    </source>
</evidence>
<evidence type="ECO:0000256" key="9">
    <source>
        <dbReference type="HAMAP-Rule" id="MF_01924"/>
    </source>
</evidence>
<evidence type="ECO:0000256" key="7">
    <source>
        <dbReference type="ARBA" id="ARBA00023049"/>
    </source>
</evidence>
<feature type="active site" description="Proton donor/acceptor" evidence="9">
    <location>
        <position position="206"/>
    </location>
</feature>
<dbReference type="CDD" id="cd14843">
    <property type="entry name" value="D-Ala-D-Ala_dipeptidase_like"/>
    <property type="match status" value="1"/>
</dbReference>
<dbReference type="PANTHER" id="PTHR43126">
    <property type="entry name" value="D-ALANYL-D-ALANINE DIPEPTIDASE"/>
    <property type="match status" value="1"/>
</dbReference>
<evidence type="ECO:0000256" key="3">
    <source>
        <dbReference type="ARBA" id="ARBA00022723"/>
    </source>
</evidence>
<sequence length="234" mass="26032">MSPGPQSYQQVPIVECGEALVELPVEFARQTPHPYAVLGAPYGQGTPFALRTGVVQKLIAAQNFLQARHPELRLLIFDAYRPVAVQQFMVDWTFADLVARANQQPEELSVEQKQAFYQQVYQFWARPSLDPATPPPHSTGAAVDLTLLTEAGTPVAMGGDIDEIAPHSYPDHYAAADLPAERQFHHLRTLLRSAMTAAGFSQHPREWWHFSCGDQMWAFHSGQPVAHYGGLVDF</sequence>
<dbReference type="GO" id="GO:0008237">
    <property type="term" value="F:metallopeptidase activity"/>
    <property type="evidence" value="ECO:0007669"/>
    <property type="project" value="UniProtKB-KW"/>
</dbReference>
<evidence type="ECO:0000256" key="2">
    <source>
        <dbReference type="ARBA" id="ARBA00022670"/>
    </source>
</evidence>
<keyword evidence="4 9" id="KW-0378">Hydrolase</keyword>
<dbReference type="HOGENOM" id="CLU_060744_2_2_3"/>
<keyword evidence="8 10" id="KW-0961">Cell wall biogenesis/degradation</keyword>
<dbReference type="OrthoDB" id="9801430at2"/>
<dbReference type="PIRSF" id="PIRSF026671">
    <property type="entry name" value="AA_dipeptidase"/>
    <property type="match status" value="1"/>
</dbReference>
<dbReference type="Pfam" id="PF01427">
    <property type="entry name" value="Peptidase_M15"/>
    <property type="match status" value="1"/>
</dbReference>
<comment type="function">
    <text evidence="9 10">Catalyzes hydrolysis of the D-alanyl-D-alanine dipeptide.</text>
</comment>
<dbReference type="AlphaFoldDB" id="U5QJA4"/>
<comment type="cofactor">
    <cofactor evidence="9">
        <name>Zn(2+)</name>
        <dbReference type="ChEBI" id="CHEBI:29105"/>
    </cofactor>
    <text evidence="9">Binds 1 zinc ion per subunit.</text>
</comment>
<dbReference type="RefSeq" id="WP_023172862.1">
    <property type="nucleotide sequence ID" value="NC_022600.1"/>
</dbReference>
<dbReference type="InterPro" id="IPR009045">
    <property type="entry name" value="Zn_M74/Hedgehog-like"/>
</dbReference>
<dbReference type="InterPro" id="IPR000755">
    <property type="entry name" value="A_A_dipeptidase"/>
</dbReference>
<evidence type="ECO:0000256" key="8">
    <source>
        <dbReference type="ARBA" id="ARBA00023316"/>
    </source>
</evidence>
<feature type="binding site" evidence="9">
    <location>
        <position position="137"/>
    </location>
    <ligand>
        <name>Zn(2+)</name>
        <dbReference type="ChEBI" id="CHEBI:29105"/>
        <note>catalytic</note>
    </ligand>
</feature>
<feature type="binding site" evidence="9">
    <location>
        <position position="209"/>
    </location>
    <ligand>
        <name>Zn(2+)</name>
        <dbReference type="ChEBI" id="CHEBI:29105"/>
        <note>catalytic</note>
    </ligand>
</feature>
<dbReference type="EMBL" id="CP003587">
    <property type="protein sequence ID" value="AGY57755.1"/>
    <property type="molecule type" value="Genomic_DNA"/>
</dbReference>
<feature type="site" description="Transition state stabilizer" evidence="9">
    <location>
        <position position="81"/>
    </location>
</feature>
<dbReference type="SUPFAM" id="SSF55166">
    <property type="entry name" value="Hedgehog/DD-peptidase"/>
    <property type="match status" value="1"/>
</dbReference>
<dbReference type="STRING" id="1183438.GKIL_1509"/>
<dbReference type="eggNOG" id="COG2173">
    <property type="taxonomic scope" value="Bacteria"/>
</dbReference>
<proteinExistence type="inferred from homology"/>
<dbReference type="PATRIC" id="fig|1183438.3.peg.1489"/>
<comment type="similarity">
    <text evidence="9 10">Belongs to the peptidase M15D family.</text>
</comment>
<feature type="binding site" evidence="9">
    <location>
        <position position="144"/>
    </location>
    <ligand>
        <name>Zn(2+)</name>
        <dbReference type="ChEBI" id="CHEBI:29105"/>
        <note>catalytic</note>
    </ligand>
</feature>
<dbReference type="Proteomes" id="UP000017396">
    <property type="component" value="Chromosome"/>
</dbReference>
<dbReference type="GO" id="GO:0071555">
    <property type="term" value="P:cell wall organization"/>
    <property type="evidence" value="ECO:0007669"/>
    <property type="project" value="UniProtKB-KW"/>
</dbReference>
<organism evidence="11 12">
    <name type="scientific">Gloeobacter kilaueensis (strain ATCC BAA-2537 / CCAP 1431/1 / ULC 316 / JS1)</name>
    <dbReference type="NCBI Taxonomy" id="1183438"/>
    <lineage>
        <taxon>Bacteria</taxon>
        <taxon>Bacillati</taxon>
        <taxon>Cyanobacteriota</taxon>
        <taxon>Cyanophyceae</taxon>
        <taxon>Gloeobacterales</taxon>
        <taxon>Gloeobacteraceae</taxon>
        <taxon>Gloeobacter</taxon>
    </lineage>
</organism>
<evidence type="ECO:0000313" key="12">
    <source>
        <dbReference type="Proteomes" id="UP000017396"/>
    </source>
</evidence>
<keyword evidence="12" id="KW-1185">Reference proteome</keyword>